<dbReference type="Pfam" id="PF00172">
    <property type="entry name" value="Zn_clus"/>
    <property type="match status" value="1"/>
</dbReference>
<evidence type="ECO:0000256" key="4">
    <source>
        <dbReference type="SAM" id="MobiDB-lite"/>
    </source>
</evidence>
<keyword evidence="2" id="KW-0479">Metal-binding</keyword>
<evidence type="ECO:0000256" key="2">
    <source>
        <dbReference type="ARBA" id="ARBA00022723"/>
    </source>
</evidence>
<dbReference type="PROSITE" id="PS00463">
    <property type="entry name" value="ZN2_CY6_FUNGAL_1"/>
    <property type="match status" value="1"/>
</dbReference>
<protein>
    <recommendedName>
        <fullName evidence="5">Zn(2)-C6 fungal-type domain-containing protein</fullName>
    </recommendedName>
</protein>
<keyword evidence="3" id="KW-0539">Nucleus</keyword>
<comment type="subcellular location">
    <subcellularLocation>
        <location evidence="1">Nucleus</location>
    </subcellularLocation>
</comment>
<evidence type="ECO:0000313" key="6">
    <source>
        <dbReference type="EMBL" id="VUC23921.1"/>
    </source>
</evidence>
<name>A0ABY6TYZ8_BIOOC</name>
<dbReference type="CDD" id="cd00067">
    <property type="entry name" value="GAL4"/>
    <property type="match status" value="1"/>
</dbReference>
<keyword evidence="7" id="KW-1185">Reference proteome</keyword>
<feature type="domain" description="Zn(2)-C6 fungal-type" evidence="5">
    <location>
        <begin position="22"/>
        <end position="53"/>
    </location>
</feature>
<sequence>MQSHMASWPIGGRRPRSRVVFSCLSCHTRKIKCDRNRPCRRCVAAGRGAECEYQTQQMSPLSADVASTKFSSLTLFVRGKARMGTATSWIRLMWEFEEARPYLFGLDFEYKEMFDKIRRLKDLFRPARDVKFPFMATASAPGARSQLLSRLPKRRAAEILLNGYLETFEVLFPLWHQSSYVDEMAQFWKNPEAAEWTFLSQIFMMMALGCQCISQEQLKALELNYRDSSQLYFDLAGNAFASSQFMVSYDLAGLRTLCMSILARMMDLITPDDERDCSISVGLTVRIAQAMNMHRHPSLFSGMLEVEMANRIKIWTTLVFLDILASIHSSLPPVVRSEDYDAGFRVRDQMAEIPTVPPDTEDGEDAVDLDDTSFQHILADFLPTASYIVSMANSANRELDYINVELHDRWLRKLLSKAIGLHNSSSKATSYTREGYLRSEMLQIIIRRVMLILHEPFGRKPNAALNFRTSHIALLECSLALAVSQGSLYEGSHLGDTTQWALNLFKEHFKTALVCIALGIRQQSFDVEDLEISSLAPTRIAWITLRRAVEITERQAGDSVKHFMIYLGVIYLVAALESLESRTPMRDKMFEAGQIVISSMEKIRGCRLGDYTATPPSLTASQRGNTAESRPEQAQNGITAYGTGMIDNDSSIFS</sequence>
<dbReference type="InterPro" id="IPR050613">
    <property type="entry name" value="Sec_Metabolite_Reg"/>
</dbReference>
<dbReference type="InterPro" id="IPR001138">
    <property type="entry name" value="Zn2Cys6_DnaBD"/>
</dbReference>
<feature type="region of interest" description="Disordered" evidence="4">
    <location>
        <begin position="614"/>
        <end position="654"/>
    </location>
</feature>
<dbReference type="Gene3D" id="4.10.240.10">
    <property type="entry name" value="Zn(2)-C6 fungal-type DNA-binding domain"/>
    <property type="match status" value="1"/>
</dbReference>
<proteinExistence type="predicted"/>
<organism evidence="6 7">
    <name type="scientific">Bionectria ochroleuca</name>
    <name type="common">Gliocladium roseum</name>
    <dbReference type="NCBI Taxonomy" id="29856"/>
    <lineage>
        <taxon>Eukaryota</taxon>
        <taxon>Fungi</taxon>
        <taxon>Dikarya</taxon>
        <taxon>Ascomycota</taxon>
        <taxon>Pezizomycotina</taxon>
        <taxon>Sordariomycetes</taxon>
        <taxon>Hypocreomycetidae</taxon>
        <taxon>Hypocreales</taxon>
        <taxon>Bionectriaceae</taxon>
        <taxon>Clonostachys</taxon>
    </lineage>
</organism>
<dbReference type="InterPro" id="IPR007219">
    <property type="entry name" value="XnlR_reg_dom"/>
</dbReference>
<dbReference type="PANTHER" id="PTHR31001:SF58">
    <property type="entry name" value="ZN(II)2CYS6 TRANSCRIPTION FACTOR (EUROFUNG)"/>
    <property type="match status" value="1"/>
</dbReference>
<reference evidence="6 7" key="1">
    <citation type="submission" date="2019-06" db="EMBL/GenBank/DDBJ databases">
        <authorList>
            <person name="Broberg M."/>
        </authorList>
    </citation>
    <scope>NUCLEOTIDE SEQUENCE [LARGE SCALE GENOMIC DNA]</scope>
</reference>
<feature type="compositionally biased region" description="Polar residues" evidence="4">
    <location>
        <begin position="614"/>
        <end position="638"/>
    </location>
</feature>
<dbReference type="InterPro" id="IPR036864">
    <property type="entry name" value="Zn2-C6_fun-type_DNA-bd_sf"/>
</dbReference>
<evidence type="ECO:0000259" key="5">
    <source>
        <dbReference type="PROSITE" id="PS50048"/>
    </source>
</evidence>
<dbReference type="CDD" id="cd12148">
    <property type="entry name" value="fungal_TF_MHR"/>
    <property type="match status" value="1"/>
</dbReference>
<dbReference type="SMART" id="SM00906">
    <property type="entry name" value="Fungal_trans"/>
    <property type="match status" value="1"/>
</dbReference>
<dbReference type="PANTHER" id="PTHR31001">
    <property type="entry name" value="UNCHARACTERIZED TRANSCRIPTIONAL REGULATORY PROTEIN"/>
    <property type="match status" value="1"/>
</dbReference>
<comment type="caution">
    <text evidence="6">The sequence shown here is derived from an EMBL/GenBank/DDBJ whole genome shotgun (WGS) entry which is preliminary data.</text>
</comment>
<dbReference type="SMART" id="SM00066">
    <property type="entry name" value="GAL4"/>
    <property type="match status" value="1"/>
</dbReference>
<dbReference type="PROSITE" id="PS50048">
    <property type="entry name" value="ZN2_CY6_FUNGAL_2"/>
    <property type="match status" value="1"/>
</dbReference>
<dbReference type="SUPFAM" id="SSF57701">
    <property type="entry name" value="Zn2/Cys6 DNA-binding domain"/>
    <property type="match status" value="1"/>
</dbReference>
<accession>A0ABY6TYZ8</accession>
<evidence type="ECO:0000256" key="3">
    <source>
        <dbReference type="ARBA" id="ARBA00023242"/>
    </source>
</evidence>
<evidence type="ECO:0000313" key="7">
    <source>
        <dbReference type="Proteomes" id="UP000766486"/>
    </source>
</evidence>
<dbReference type="Proteomes" id="UP000766486">
    <property type="component" value="Unassembled WGS sequence"/>
</dbReference>
<dbReference type="Pfam" id="PF04082">
    <property type="entry name" value="Fungal_trans"/>
    <property type="match status" value="1"/>
</dbReference>
<dbReference type="EMBL" id="CABFNS010000714">
    <property type="protein sequence ID" value="VUC23921.1"/>
    <property type="molecule type" value="Genomic_DNA"/>
</dbReference>
<evidence type="ECO:0000256" key="1">
    <source>
        <dbReference type="ARBA" id="ARBA00004123"/>
    </source>
</evidence>
<gene>
    <name evidence="6" type="ORF">CLO192961_LOCUS130559</name>
</gene>